<evidence type="ECO:0000256" key="1">
    <source>
        <dbReference type="SAM" id="MobiDB-lite"/>
    </source>
</evidence>
<dbReference type="Proteomes" id="UP001283361">
    <property type="component" value="Unassembled WGS sequence"/>
</dbReference>
<organism evidence="2 3">
    <name type="scientific">Elysia crispata</name>
    <name type="common">lettuce slug</name>
    <dbReference type="NCBI Taxonomy" id="231223"/>
    <lineage>
        <taxon>Eukaryota</taxon>
        <taxon>Metazoa</taxon>
        <taxon>Spiralia</taxon>
        <taxon>Lophotrochozoa</taxon>
        <taxon>Mollusca</taxon>
        <taxon>Gastropoda</taxon>
        <taxon>Heterobranchia</taxon>
        <taxon>Euthyneura</taxon>
        <taxon>Panpulmonata</taxon>
        <taxon>Sacoglossa</taxon>
        <taxon>Placobranchoidea</taxon>
        <taxon>Plakobranchidae</taxon>
        <taxon>Elysia</taxon>
    </lineage>
</organism>
<accession>A0AAE0YTM3</accession>
<comment type="caution">
    <text evidence="2">The sequence shown here is derived from an EMBL/GenBank/DDBJ whole genome shotgun (WGS) entry which is preliminary data.</text>
</comment>
<keyword evidence="3" id="KW-1185">Reference proteome</keyword>
<proteinExistence type="predicted"/>
<gene>
    <name evidence="2" type="ORF">RRG08_027851</name>
</gene>
<feature type="compositionally biased region" description="Pro residues" evidence="1">
    <location>
        <begin position="58"/>
        <end position="75"/>
    </location>
</feature>
<feature type="region of interest" description="Disordered" evidence="1">
    <location>
        <begin position="52"/>
        <end position="75"/>
    </location>
</feature>
<dbReference type="EMBL" id="JAWDGP010005454">
    <property type="protein sequence ID" value="KAK3756873.1"/>
    <property type="molecule type" value="Genomic_DNA"/>
</dbReference>
<reference evidence="2" key="1">
    <citation type="journal article" date="2023" name="G3 (Bethesda)">
        <title>A reference genome for the long-term kleptoplast-retaining sea slug Elysia crispata morphotype clarki.</title>
        <authorList>
            <person name="Eastman K.E."/>
            <person name="Pendleton A.L."/>
            <person name="Shaikh M.A."/>
            <person name="Suttiyut T."/>
            <person name="Ogas R."/>
            <person name="Tomko P."/>
            <person name="Gavelis G."/>
            <person name="Widhalm J.R."/>
            <person name="Wisecaver J.H."/>
        </authorList>
    </citation>
    <scope>NUCLEOTIDE SEQUENCE</scope>
    <source>
        <strain evidence="2">ECLA1</strain>
    </source>
</reference>
<evidence type="ECO:0000313" key="3">
    <source>
        <dbReference type="Proteomes" id="UP001283361"/>
    </source>
</evidence>
<dbReference type="AlphaFoldDB" id="A0AAE0YTM3"/>
<name>A0AAE0YTM3_9GAST</name>
<protein>
    <submittedName>
        <fullName evidence="2">Uncharacterized protein</fullName>
    </submittedName>
</protein>
<sequence>MSEEPMVTFVSSIDMAQCDLTVSRPKPAFRPKSKGHITGWSAQHSTLQRLGVSRVPSQTPPPLPAAPPSSRPRCV</sequence>
<evidence type="ECO:0000313" key="2">
    <source>
        <dbReference type="EMBL" id="KAK3756873.1"/>
    </source>
</evidence>